<comment type="caution">
    <text evidence="2">The sequence shown here is derived from an EMBL/GenBank/DDBJ whole genome shotgun (WGS) entry which is preliminary data.</text>
</comment>
<keyword evidence="4" id="KW-1185">Reference proteome</keyword>
<proteinExistence type="predicted"/>
<accession>A0A813TD63</accession>
<dbReference type="OrthoDB" id="10051737at2759"/>
<organism evidence="2 4">
    <name type="scientific">Adineta ricciae</name>
    <name type="common">Rotifer</name>
    <dbReference type="NCBI Taxonomy" id="249248"/>
    <lineage>
        <taxon>Eukaryota</taxon>
        <taxon>Metazoa</taxon>
        <taxon>Spiralia</taxon>
        <taxon>Gnathifera</taxon>
        <taxon>Rotifera</taxon>
        <taxon>Eurotatoria</taxon>
        <taxon>Bdelloidea</taxon>
        <taxon>Adinetida</taxon>
        <taxon>Adinetidae</taxon>
        <taxon>Adineta</taxon>
    </lineage>
</organism>
<feature type="compositionally biased region" description="Low complexity" evidence="1">
    <location>
        <begin position="259"/>
        <end position="270"/>
    </location>
</feature>
<dbReference type="EMBL" id="CAJNOR010000128">
    <property type="protein sequence ID" value="CAF0809129.1"/>
    <property type="molecule type" value="Genomic_DNA"/>
</dbReference>
<evidence type="ECO:0000313" key="3">
    <source>
        <dbReference type="EMBL" id="CAF0838456.1"/>
    </source>
</evidence>
<evidence type="ECO:0000313" key="2">
    <source>
        <dbReference type="EMBL" id="CAF0809129.1"/>
    </source>
</evidence>
<protein>
    <submittedName>
        <fullName evidence="2">Uncharacterized protein</fullName>
    </submittedName>
</protein>
<name>A0A813TD63_ADIRI</name>
<dbReference type="Proteomes" id="UP000663852">
    <property type="component" value="Unassembled WGS sequence"/>
</dbReference>
<sequence length="480" mass="53157">MEIDFAPSHNPTLFGSLSVSPPVSMFDAFSPLLHFNDDFLDALNPNKDEEDNDDWMKPLLLDQLFEHELPQNIFGFNDIDVKEEEEKSKSDNYTYILTDKFNHSSQLSHINRENDYLDIFHPISVEQQLPATKTTTTTVHLIHQPKIEPAEMPTTLYVSGNELQFHPVVTTSNTTTTHGKTIGHTYTTTTASPIPSVPIVPARVLKGKKFKRGGRVTSRAASRSNASTKRRLNSTAAEPKASVVIIAEDATRIDSKTTTLGLSSTSNSDTDLLKPSSTTSTRSSTRRRVKSTPREVILFRNGTFVSKEPISKQQTSTTLCFETTTTTNNTCPPPPPPLHQQQITATGLQAAAQIVACNVLRQATLNDALIEQLIKREPNNPDDDFPIYCYSSPSLSSSSCTMTTAMEDYENSCSATLKILGCNTTAPLTPANTTTTTIELLTFAALQQQQQHQQQQFCYIKQEPITTTTTTFLLPRLLPQ</sequence>
<reference evidence="2" key="1">
    <citation type="submission" date="2021-02" db="EMBL/GenBank/DDBJ databases">
        <authorList>
            <person name="Nowell W R."/>
        </authorList>
    </citation>
    <scope>NUCLEOTIDE SEQUENCE</scope>
</reference>
<feature type="region of interest" description="Disordered" evidence="1">
    <location>
        <begin position="259"/>
        <end position="291"/>
    </location>
</feature>
<feature type="region of interest" description="Disordered" evidence="1">
    <location>
        <begin position="210"/>
        <end position="238"/>
    </location>
</feature>
<dbReference type="AlphaFoldDB" id="A0A813TD63"/>
<dbReference type="Proteomes" id="UP000663828">
    <property type="component" value="Unassembled WGS sequence"/>
</dbReference>
<gene>
    <name evidence="3" type="ORF">EDS130_LOCUS6708</name>
    <name evidence="2" type="ORF">XAT740_LOCUS3371</name>
</gene>
<evidence type="ECO:0000313" key="4">
    <source>
        <dbReference type="Proteomes" id="UP000663828"/>
    </source>
</evidence>
<evidence type="ECO:0000256" key="1">
    <source>
        <dbReference type="SAM" id="MobiDB-lite"/>
    </source>
</evidence>
<feature type="compositionally biased region" description="Low complexity" evidence="1">
    <location>
        <begin position="218"/>
        <end position="227"/>
    </location>
</feature>
<dbReference type="EMBL" id="CAJNOJ010000020">
    <property type="protein sequence ID" value="CAF0838456.1"/>
    <property type="molecule type" value="Genomic_DNA"/>
</dbReference>